<dbReference type="Proteomes" id="UP000632454">
    <property type="component" value="Unassembled WGS sequence"/>
</dbReference>
<dbReference type="InterPro" id="IPR052336">
    <property type="entry name" value="MlaD_Phospholipid_Transporter"/>
</dbReference>
<gene>
    <name evidence="3" type="ORF">GCM10007298_32770</name>
</gene>
<sequence>MAYHDPSGRGPSRVALLGLGAATLVVALVLAIPLTLYARGDLDTTVTVSAVAESVGDGLAAGGDVKYRGLIVGRVDGVTVADDGRQEITMSIDADQASAIPDQVSAAYAPSNLLGVTGIELQAAGSPAGPGAPGDGLRDGERITIGADSTNVSVADLLRQVGEISTTITGDEFTRTIDIADKVVAAVQPLVRSGLDLLTLAASRQQMPLAEFFRILGPASRGVADLEGPFDRVLINLTRSTAEYTDPRVVTGVKDSLSGLIGTVGGLGGLVGDNYDGLATLLDFLTVTGSPLGQTLRSIPPAVTDARELLGRLEKSMPTQNGKVTLQVGVAIAQMPQLAPFLQSLAPPAPRAPRAGAPRAGGR</sequence>
<dbReference type="RefSeq" id="WP_188491000.1">
    <property type="nucleotide sequence ID" value="NZ_BMCS01000002.1"/>
</dbReference>
<evidence type="ECO:0000256" key="1">
    <source>
        <dbReference type="SAM" id="MobiDB-lite"/>
    </source>
</evidence>
<evidence type="ECO:0000259" key="2">
    <source>
        <dbReference type="Pfam" id="PF02470"/>
    </source>
</evidence>
<feature type="compositionally biased region" description="Low complexity" evidence="1">
    <location>
        <begin position="352"/>
        <end position="363"/>
    </location>
</feature>
<dbReference type="InterPro" id="IPR003399">
    <property type="entry name" value="Mce/MlaD"/>
</dbReference>
<protein>
    <recommendedName>
        <fullName evidence="2">Mce/MlaD domain-containing protein</fullName>
    </recommendedName>
</protein>
<comment type="caution">
    <text evidence="3">The sequence shown here is derived from an EMBL/GenBank/DDBJ whole genome shotgun (WGS) entry which is preliminary data.</text>
</comment>
<dbReference type="PANTHER" id="PTHR33371">
    <property type="entry name" value="INTERMEMBRANE PHOSPHOLIPID TRANSPORT SYSTEM BINDING PROTEIN MLAD-RELATED"/>
    <property type="match status" value="1"/>
</dbReference>
<reference evidence="4" key="1">
    <citation type="journal article" date="2019" name="Int. J. Syst. Evol. Microbiol.">
        <title>The Global Catalogue of Microorganisms (GCM) 10K type strain sequencing project: providing services to taxonomists for standard genome sequencing and annotation.</title>
        <authorList>
            <consortium name="The Broad Institute Genomics Platform"/>
            <consortium name="The Broad Institute Genome Sequencing Center for Infectious Disease"/>
            <person name="Wu L."/>
            <person name="Ma J."/>
        </authorList>
    </citation>
    <scope>NUCLEOTIDE SEQUENCE [LARGE SCALE GENOMIC DNA]</scope>
    <source>
        <strain evidence="4">CCM 7855</strain>
    </source>
</reference>
<dbReference type="PANTHER" id="PTHR33371:SF16">
    <property type="entry name" value="MCE-FAMILY PROTEIN MCE3F"/>
    <property type="match status" value="1"/>
</dbReference>
<accession>A0ABQ1V3S8</accession>
<dbReference type="Pfam" id="PF02470">
    <property type="entry name" value="MlaD"/>
    <property type="match status" value="1"/>
</dbReference>
<dbReference type="EMBL" id="BMCS01000002">
    <property type="protein sequence ID" value="GGF34431.1"/>
    <property type="molecule type" value="Genomic_DNA"/>
</dbReference>
<feature type="region of interest" description="Disordered" evidence="1">
    <location>
        <begin position="344"/>
        <end position="363"/>
    </location>
</feature>
<evidence type="ECO:0000313" key="4">
    <source>
        <dbReference type="Proteomes" id="UP000632454"/>
    </source>
</evidence>
<evidence type="ECO:0000313" key="3">
    <source>
        <dbReference type="EMBL" id="GGF34431.1"/>
    </source>
</evidence>
<organism evidence="3 4">
    <name type="scientific">Williamsia phyllosphaerae</name>
    <dbReference type="NCBI Taxonomy" id="885042"/>
    <lineage>
        <taxon>Bacteria</taxon>
        <taxon>Bacillati</taxon>
        <taxon>Actinomycetota</taxon>
        <taxon>Actinomycetes</taxon>
        <taxon>Mycobacteriales</taxon>
        <taxon>Nocardiaceae</taxon>
        <taxon>Williamsia</taxon>
    </lineage>
</organism>
<name>A0ABQ1V3S8_9NOCA</name>
<keyword evidence="4" id="KW-1185">Reference proteome</keyword>
<feature type="domain" description="Mce/MlaD" evidence="2">
    <location>
        <begin position="45"/>
        <end position="123"/>
    </location>
</feature>
<proteinExistence type="predicted"/>